<sequence length="330" mass="38105">MLTKNINFKKTNLKKPLNDWLIYIYTNLRYSNNTFNNYKHDLSLLDKFVHENNISLEEITTENARSFFAKRYSQGIGPRGIARTLSAWKSFYNWWGPKVNMMNNPISGIRSPKATRPLPKSLSVDQMKNFLDKNKYYVDKSSSDCVMFRDQAVVELLYSSGLRLSELISIDIKYENNTNYKSTSWIDLNQSEVIVLGKGNKQRKLPIGNTALESIKKWIDLRDKFILETSSISDKCALFLGIKGRRLSPRVVQTQLLKLSKKSNLSIHISPHMIRHSFASHLLQSSQNLRAVQELLGHATISTTQIYTKLDFQHLASVYDKTHPRAIRKK</sequence>
<keyword evidence="5 9" id="KW-0229">DNA integration</keyword>
<comment type="similarity">
    <text evidence="9">Belongs to the 'phage' integrase family. XerC subfamily.</text>
</comment>
<evidence type="ECO:0000313" key="13">
    <source>
        <dbReference type="Proteomes" id="UP000011541"/>
    </source>
</evidence>
<feature type="domain" description="Core-binding (CB)" evidence="11">
    <location>
        <begin position="11"/>
        <end position="96"/>
    </location>
</feature>
<evidence type="ECO:0000256" key="6">
    <source>
        <dbReference type="ARBA" id="ARBA00023125"/>
    </source>
</evidence>
<accession>M1LZY6</accession>
<evidence type="ECO:0000256" key="7">
    <source>
        <dbReference type="ARBA" id="ARBA00023172"/>
    </source>
</evidence>
<dbReference type="SUPFAM" id="SSF56349">
    <property type="entry name" value="DNA breaking-rejoining enzymes"/>
    <property type="match status" value="1"/>
</dbReference>
<dbReference type="GO" id="GO:0005737">
    <property type="term" value="C:cytoplasm"/>
    <property type="evidence" value="ECO:0007669"/>
    <property type="project" value="UniProtKB-SubCell"/>
</dbReference>
<keyword evidence="7 9" id="KW-0233">DNA recombination</keyword>
<dbReference type="PANTHER" id="PTHR30349:SF81">
    <property type="entry name" value="TYROSINE RECOMBINASE XERC"/>
    <property type="match status" value="1"/>
</dbReference>
<evidence type="ECO:0000313" key="12">
    <source>
        <dbReference type="EMBL" id="AGF48654.1"/>
    </source>
</evidence>
<evidence type="ECO:0000259" key="10">
    <source>
        <dbReference type="PROSITE" id="PS51898"/>
    </source>
</evidence>
<keyword evidence="13" id="KW-1185">Reference proteome</keyword>
<gene>
    <name evidence="9" type="primary">xerC</name>
    <name evidence="12" type="ORF">CONE_0117</name>
</gene>
<evidence type="ECO:0000256" key="1">
    <source>
        <dbReference type="ARBA" id="ARBA00004496"/>
    </source>
</evidence>
<proteinExistence type="inferred from homology"/>
<dbReference type="GO" id="GO:0003677">
    <property type="term" value="F:DNA binding"/>
    <property type="evidence" value="ECO:0007669"/>
    <property type="project" value="UniProtKB-UniRule"/>
</dbReference>
<keyword evidence="6 9" id="KW-0238">DNA-binding</keyword>
<feature type="active site" evidence="9">
    <location>
        <position position="272"/>
    </location>
</feature>
<evidence type="ECO:0000256" key="8">
    <source>
        <dbReference type="ARBA" id="ARBA00023306"/>
    </source>
</evidence>
<dbReference type="InterPro" id="IPR004107">
    <property type="entry name" value="Integrase_SAM-like_N"/>
</dbReference>
<name>M1LZY6_9PROT</name>
<dbReference type="InterPro" id="IPR013762">
    <property type="entry name" value="Integrase-like_cat_sf"/>
</dbReference>
<dbReference type="KEGG" id="kon:CONE_0117"/>
<evidence type="ECO:0000256" key="9">
    <source>
        <dbReference type="HAMAP-Rule" id="MF_01808"/>
    </source>
</evidence>
<dbReference type="InterPro" id="IPR002104">
    <property type="entry name" value="Integrase_catalytic"/>
</dbReference>
<dbReference type="InterPro" id="IPR023009">
    <property type="entry name" value="Tyrosine_recombinase_XerC/XerD"/>
</dbReference>
<feature type="domain" description="Tyr recombinase" evidence="10">
    <location>
        <begin position="117"/>
        <end position="320"/>
    </location>
</feature>
<dbReference type="AlphaFoldDB" id="M1LZY6"/>
<keyword evidence="4 9" id="KW-0159">Chromosome partition</keyword>
<dbReference type="GO" id="GO:0051301">
    <property type="term" value="P:cell division"/>
    <property type="evidence" value="ECO:0007669"/>
    <property type="project" value="UniProtKB-KW"/>
</dbReference>
<comment type="function">
    <text evidence="9">Site-specific tyrosine recombinase, which acts by catalyzing the cutting and rejoining of the recombining DNA molecules. The XerC-XerD complex is essential to convert dimers of the bacterial chromosome into monomers to permit their segregation at cell division. It also contributes to the segregational stability of plasmids.</text>
</comment>
<dbReference type="Pfam" id="PF00589">
    <property type="entry name" value="Phage_integrase"/>
    <property type="match status" value="1"/>
</dbReference>
<dbReference type="GO" id="GO:0006313">
    <property type="term" value="P:DNA transposition"/>
    <property type="evidence" value="ECO:0007669"/>
    <property type="project" value="UniProtKB-UniRule"/>
</dbReference>
<keyword evidence="2 9" id="KW-0963">Cytoplasm</keyword>
<dbReference type="PROSITE" id="PS51898">
    <property type="entry name" value="TYR_RECOMBINASE"/>
    <property type="match status" value="1"/>
</dbReference>
<dbReference type="HAMAP" id="MF_01808">
    <property type="entry name" value="Recomb_XerC_XerD"/>
    <property type="match status" value="1"/>
</dbReference>
<evidence type="ECO:0000256" key="4">
    <source>
        <dbReference type="ARBA" id="ARBA00022829"/>
    </source>
</evidence>
<dbReference type="GO" id="GO:0007059">
    <property type="term" value="P:chromosome segregation"/>
    <property type="evidence" value="ECO:0007669"/>
    <property type="project" value="UniProtKB-UniRule"/>
</dbReference>
<dbReference type="Gene3D" id="1.10.443.10">
    <property type="entry name" value="Intergrase catalytic core"/>
    <property type="match status" value="1"/>
</dbReference>
<dbReference type="eggNOG" id="COG4973">
    <property type="taxonomic scope" value="Bacteria"/>
</dbReference>
<evidence type="ECO:0000256" key="3">
    <source>
        <dbReference type="ARBA" id="ARBA00022618"/>
    </source>
</evidence>
<reference evidence="12 13" key="1">
    <citation type="journal article" date="2013" name="Genome Biol. Evol.">
        <title>Genome evolution and phylogenomic analysis of candidatus kinetoplastibacterium, the betaproteobacterial endosymbionts of strigomonas and angomonas.</title>
        <authorList>
            <person name="Alves J.M."/>
            <person name="Serrano M.G."/>
            <person name="Maia da Silva F."/>
            <person name="Voegtly L.J."/>
            <person name="Matveyev A.V."/>
            <person name="Teixeira M.M."/>
            <person name="Camargo E.P."/>
            <person name="Buck G.A."/>
        </authorList>
    </citation>
    <scope>NUCLEOTIDE SEQUENCE [LARGE SCALE GENOMIC DNA]</scope>
    <source>
        <strain evidence="12 13">TCC290E</strain>
    </source>
</reference>
<dbReference type="RefSeq" id="WP_015397338.1">
    <property type="nucleotide sequence ID" value="NC_020299.1"/>
</dbReference>
<evidence type="ECO:0000259" key="11">
    <source>
        <dbReference type="PROSITE" id="PS51900"/>
    </source>
</evidence>
<comment type="subunit">
    <text evidence="9">Forms a cyclic heterotetrameric complex composed of two molecules of XerC and two molecules of XerD.</text>
</comment>
<dbReference type="STRING" id="1208920.CONE_0117"/>
<feature type="active site" evidence="9">
    <location>
        <position position="298"/>
    </location>
</feature>
<dbReference type="OrthoDB" id="9801717at2"/>
<dbReference type="Gene3D" id="1.10.150.130">
    <property type="match status" value="1"/>
</dbReference>
<dbReference type="PATRIC" id="fig|1208920.3.peg.654"/>
<dbReference type="HOGENOM" id="CLU_027562_9_0_4"/>
<feature type="active site" evidence="9">
    <location>
        <position position="198"/>
    </location>
</feature>
<evidence type="ECO:0000256" key="2">
    <source>
        <dbReference type="ARBA" id="ARBA00022490"/>
    </source>
</evidence>
<dbReference type="InterPro" id="IPR044068">
    <property type="entry name" value="CB"/>
</dbReference>
<feature type="active site" description="O-(3'-phospho-DNA)-tyrosine intermediate" evidence="9">
    <location>
        <position position="307"/>
    </location>
</feature>
<dbReference type="InterPro" id="IPR010998">
    <property type="entry name" value="Integrase_recombinase_N"/>
</dbReference>
<dbReference type="GO" id="GO:0009037">
    <property type="term" value="F:tyrosine-based site-specific recombinase activity"/>
    <property type="evidence" value="ECO:0007669"/>
    <property type="project" value="UniProtKB-UniRule"/>
</dbReference>
<dbReference type="InterPro" id="IPR011010">
    <property type="entry name" value="DNA_brk_join_enz"/>
</dbReference>
<dbReference type="Proteomes" id="UP000011541">
    <property type="component" value="Chromosome"/>
</dbReference>
<feature type="active site" evidence="9">
    <location>
        <position position="163"/>
    </location>
</feature>
<dbReference type="PROSITE" id="PS51900">
    <property type="entry name" value="CB"/>
    <property type="match status" value="1"/>
</dbReference>
<dbReference type="InterPro" id="IPR050090">
    <property type="entry name" value="Tyrosine_recombinase_XerCD"/>
</dbReference>
<comment type="subcellular location">
    <subcellularLocation>
        <location evidence="1 9">Cytoplasm</location>
    </subcellularLocation>
</comment>
<evidence type="ECO:0000256" key="5">
    <source>
        <dbReference type="ARBA" id="ARBA00022908"/>
    </source>
</evidence>
<feature type="active site" evidence="9">
    <location>
        <position position="275"/>
    </location>
</feature>
<dbReference type="PANTHER" id="PTHR30349">
    <property type="entry name" value="PHAGE INTEGRASE-RELATED"/>
    <property type="match status" value="1"/>
</dbReference>
<dbReference type="EMBL" id="CP003805">
    <property type="protein sequence ID" value="AGF48654.1"/>
    <property type="molecule type" value="Genomic_DNA"/>
</dbReference>
<dbReference type="Pfam" id="PF02899">
    <property type="entry name" value="Phage_int_SAM_1"/>
    <property type="match status" value="1"/>
</dbReference>
<keyword evidence="8 9" id="KW-0131">Cell cycle</keyword>
<keyword evidence="3 9" id="KW-0132">Cell division</keyword>
<protein>
    <recommendedName>
        <fullName evidence="9">Tyrosine recombinase XerC</fullName>
    </recommendedName>
</protein>
<dbReference type="CDD" id="cd00798">
    <property type="entry name" value="INT_XerDC_C"/>
    <property type="match status" value="1"/>
</dbReference>
<organism evidence="12 13">
    <name type="scientific">Candidatus Kinetoplastidibacterium stringomonadis TCC290E</name>
    <dbReference type="NCBI Taxonomy" id="1208920"/>
    <lineage>
        <taxon>Bacteria</taxon>
        <taxon>Pseudomonadati</taxon>
        <taxon>Pseudomonadota</taxon>
        <taxon>Betaproteobacteria</taxon>
        <taxon>Candidatus Kinetoplastidibacterium</taxon>
    </lineage>
</organism>